<organism evidence="2 3">
    <name type="scientific">Peribacillus simplex</name>
    <dbReference type="NCBI Taxonomy" id="1478"/>
    <lineage>
        <taxon>Bacteria</taxon>
        <taxon>Bacillati</taxon>
        <taxon>Bacillota</taxon>
        <taxon>Bacilli</taxon>
        <taxon>Bacillales</taxon>
        <taxon>Bacillaceae</taxon>
        <taxon>Peribacillus</taxon>
    </lineage>
</organism>
<proteinExistence type="predicted"/>
<feature type="transmembrane region" description="Helical" evidence="1">
    <location>
        <begin position="63"/>
        <end position="81"/>
    </location>
</feature>
<evidence type="ECO:0000313" key="2">
    <source>
        <dbReference type="EMBL" id="KWW21980.1"/>
    </source>
</evidence>
<keyword evidence="1" id="KW-0812">Transmembrane</keyword>
<evidence type="ECO:0008006" key="4">
    <source>
        <dbReference type="Google" id="ProtNLM"/>
    </source>
</evidence>
<accession>A0A109N1X4</accession>
<dbReference type="AlphaFoldDB" id="A0A109N1X4"/>
<gene>
    <name evidence="2" type="ORF">AS888_05750</name>
</gene>
<feature type="transmembrane region" description="Helical" evidence="1">
    <location>
        <begin position="37"/>
        <end position="57"/>
    </location>
</feature>
<keyword evidence="1" id="KW-0472">Membrane</keyword>
<name>A0A109N1X4_9BACI</name>
<protein>
    <recommendedName>
        <fullName evidence="4">YesK-like protein</fullName>
    </recommendedName>
</protein>
<feature type="transmembrane region" description="Helical" evidence="1">
    <location>
        <begin position="6"/>
        <end position="25"/>
    </location>
</feature>
<keyword evidence="3" id="KW-1185">Reference proteome</keyword>
<sequence length="91" mass="10087">MFTSVLFIYFPIAILLISICLFWVIKNKRQIYISPLVLVNLGIITHLIGLMLIGGFAGMGVSMVGAIILGISLIILVLILMTDLNKKRKLK</sequence>
<comment type="caution">
    <text evidence="2">The sequence shown here is derived from an EMBL/GenBank/DDBJ whole genome shotgun (WGS) entry which is preliminary data.</text>
</comment>
<evidence type="ECO:0000313" key="3">
    <source>
        <dbReference type="Proteomes" id="UP000064189"/>
    </source>
</evidence>
<dbReference type="RefSeq" id="WP_061140979.1">
    <property type="nucleotide sequence ID" value="NZ_LNNH01000010.1"/>
</dbReference>
<dbReference type="Proteomes" id="UP000064189">
    <property type="component" value="Unassembled WGS sequence"/>
</dbReference>
<keyword evidence="1" id="KW-1133">Transmembrane helix</keyword>
<evidence type="ECO:0000256" key="1">
    <source>
        <dbReference type="SAM" id="Phobius"/>
    </source>
</evidence>
<reference evidence="2 3" key="1">
    <citation type="submission" date="2015-11" db="EMBL/GenBank/DDBJ databases">
        <title>Genome Sequence of Bacillus simplex strain VanAntwerpen2.</title>
        <authorList>
            <person name="Couger M.B."/>
        </authorList>
    </citation>
    <scope>NUCLEOTIDE SEQUENCE [LARGE SCALE GENOMIC DNA]</scope>
    <source>
        <strain evidence="2 3">VanAntwerpen02</strain>
    </source>
</reference>
<dbReference type="EMBL" id="LNNH01000010">
    <property type="protein sequence ID" value="KWW21980.1"/>
    <property type="molecule type" value="Genomic_DNA"/>
</dbReference>